<protein>
    <submittedName>
        <fullName evidence="2">Uncharacterized protein</fullName>
    </submittedName>
</protein>
<dbReference type="EMBL" id="JAWCUI010000004">
    <property type="protein sequence ID" value="KAL1902653.1"/>
    <property type="molecule type" value="Genomic_DNA"/>
</dbReference>
<feature type="compositionally biased region" description="Pro residues" evidence="1">
    <location>
        <begin position="240"/>
        <end position="249"/>
    </location>
</feature>
<name>A0ABR3ZS75_9PEZI</name>
<feature type="region of interest" description="Disordered" evidence="1">
    <location>
        <begin position="1"/>
        <end position="326"/>
    </location>
</feature>
<reference evidence="2 3" key="1">
    <citation type="journal article" date="2024" name="IMA Fungus">
        <title>IMA Genome - F19 : A genome assembly and annotation guide to empower mycologists, including annotated draft genome sequences of Ceratocystis pirilliformis, Diaporthe australafricana, Fusarium ophioides, Paecilomyces lecythidis, and Sporothrix stenoceras.</title>
        <authorList>
            <person name="Aylward J."/>
            <person name="Wilson A.M."/>
            <person name="Visagie C.M."/>
            <person name="Spraker J."/>
            <person name="Barnes I."/>
            <person name="Buitendag C."/>
            <person name="Ceriani C."/>
            <person name="Del Mar Angel L."/>
            <person name="du Plessis D."/>
            <person name="Fuchs T."/>
            <person name="Gasser K."/>
            <person name="Kramer D."/>
            <person name="Li W."/>
            <person name="Munsamy K."/>
            <person name="Piso A."/>
            <person name="Price J.L."/>
            <person name="Sonnekus B."/>
            <person name="Thomas C."/>
            <person name="van der Nest A."/>
            <person name="van Dijk A."/>
            <person name="van Heerden A."/>
            <person name="van Vuuren N."/>
            <person name="Yilmaz N."/>
            <person name="Duong T.A."/>
            <person name="van der Merwe N.A."/>
            <person name="Wingfield M.J."/>
            <person name="Wingfield B.D."/>
        </authorList>
    </citation>
    <scope>NUCLEOTIDE SEQUENCE [LARGE SCALE GENOMIC DNA]</scope>
    <source>
        <strain evidence="2 3">CMW 5346</strain>
    </source>
</reference>
<comment type="caution">
    <text evidence="2">The sequence shown here is derived from an EMBL/GenBank/DDBJ whole genome shotgun (WGS) entry which is preliminary data.</text>
</comment>
<feature type="compositionally biased region" description="Low complexity" evidence="1">
    <location>
        <begin position="155"/>
        <end position="165"/>
    </location>
</feature>
<accession>A0ABR3ZS75</accession>
<evidence type="ECO:0000313" key="3">
    <source>
        <dbReference type="Proteomes" id="UP001583186"/>
    </source>
</evidence>
<organism evidence="2 3">
    <name type="scientific">Sporothrix stenoceras</name>
    <dbReference type="NCBI Taxonomy" id="5173"/>
    <lineage>
        <taxon>Eukaryota</taxon>
        <taxon>Fungi</taxon>
        <taxon>Dikarya</taxon>
        <taxon>Ascomycota</taxon>
        <taxon>Pezizomycotina</taxon>
        <taxon>Sordariomycetes</taxon>
        <taxon>Sordariomycetidae</taxon>
        <taxon>Ophiostomatales</taxon>
        <taxon>Ophiostomataceae</taxon>
        <taxon>Sporothrix</taxon>
    </lineage>
</organism>
<feature type="compositionally biased region" description="Low complexity" evidence="1">
    <location>
        <begin position="250"/>
        <end position="281"/>
    </location>
</feature>
<keyword evidence="3" id="KW-1185">Reference proteome</keyword>
<feature type="region of interest" description="Disordered" evidence="1">
    <location>
        <begin position="342"/>
        <end position="374"/>
    </location>
</feature>
<proteinExistence type="predicted"/>
<feature type="compositionally biased region" description="Polar residues" evidence="1">
    <location>
        <begin position="198"/>
        <end position="221"/>
    </location>
</feature>
<feature type="compositionally biased region" description="Low complexity" evidence="1">
    <location>
        <begin position="228"/>
        <end position="239"/>
    </location>
</feature>
<feature type="compositionally biased region" description="Polar residues" evidence="1">
    <location>
        <begin position="8"/>
        <end position="18"/>
    </location>
</feature>
<feature type="compositionally biased region" description="Low complexity" evidence="1">
    <location>
        <begin position="108"/>
        <end position="124"/>
    </location>
</feature>
<feature type="compositionally biased region" description="Gly residues" evidence="1">
    <location>
        <begin position="73"/>
        <end position="95"/>
    </location>
</feature>
<gene>
    <name evidence="2" type="ORF">Sste5346_001095</name>
</gene>
<evidence type="ECO:0000256" key="1">
    <source>
        <dbReference type="SAM" id="MobiDB-lite"/>
    </source>
</evidence>
<dbReference type="Proteomes" id="UP001583186">
    <property type="component" value="Unassembled WGS sequence"/>
</dbReference>
<feature type="compositionally biased region" description="Low complexity" evidence="1">
    <location>
        <begin position="342"/>
        <end position="358"/>
    </location>
</feature>
<feature type="compositionally biased region" description="Polar residues" evidence="1">
    <location>
        <begin position="49"/>
        <end position="59"/>
    </location>
</feature>
<feature type="compositionally biased region" description="Low complexity" evidence="1">
    <location>
        <begin position="28"/>
        <end position="38"/>
    </location>
</feature>
<evidence type="ECO:0000313" key="2">
    <source>
        <dbReference type="EMBL" id="KAL1902653.1"/>
    </source>
</evidence>
<sequence length="472" mass="50341">MSSKMKRFFSTSQKTNAQPYRIDGGGLSSNNMNGSAGNPVPSMADLSLRNGQSNGTGRSRTPPPPPIFAGYVGAPGGGFGGPGGVGGPGGFGAPSGGNQFFAPPNGMPPQLQQGQQGQQLQQDQFPPPGAFYNGVDVANPPPVNGVGGGGPPYRNSVGGSSFNGGSINGGGSVNGSTNGQQSYGEISFLNALPPPPTETTNGLASPVGSVNSGHSDPNANNIPPPPRSAGAQSNSSGSQPPFPTPPPQYSQPQYQQQQQQHHVPQHQPSYTNMYQQQQHQQFSTGSAPFPPRQQPQQQQAPPPPAQQQQVKAHRSLLGGKSKGAAAVVSPVAPTSQIVTPTYQPQQMQQHQPHTLQRQQPPPPSSQMTTQQHAMSNVDVTPADIRDTTYMLRELYKMELAIHGERYAIHEDDQSRRKEMRRKADLLREEIENNVTTWRTTAGAHWTREELQHVEYSVQLIGTLRTLGQDDST</sequence>